<dbReference type="Pfam" id="PF00954">
    <property type="entry name" value="S_locus_glycop"/>
    <property type="match status" value="1"/>
</dbReference>
<dbReference type="PROSITE" id="PS50927">
    <property type="entry name" value="BULB_LECTIN"/>
    <property type="match status" value="1"/>
</dbReference>
<dbReference type="CDD" id="cd00028">
    <property type="entry name" value="B_lectin"/>
    <property type="match status" value="1"/>
</dbReference>
<dbReference type="InterPro" id="IPR036426">
    <property type="entry name" value="Bulb-type_lectin_dom_sf"/>
</dbReference>
<evidence type="ECO:0000259" key="22">
    <source>
        <dbReference type="PROSITE" id="PS50011"/>
    </source>
</evidence>
<proteinExistence type="inferred from homology"/>
<keyword evidence="11 20" id="KW-0472">Membrane</keyword>
<evidence type="ECO:0000313" key="25">
    <source>
        <dbReference type="EMBL" id="KAG5543522.1"/>
    </source>
</evidence>
<evidence type="ECO:0000256" key="11">
    <source>
        <dbReference type="ARBA" id="ARBA00023136"/>
    </source>
</evidence>
<dbReference type="InterPro" id="IPR000858">
    <property type="entry name" value="S_locus_glycoprot_dom"/>
</dbReference>
<dbReference type="Gene3D" id="3.30.200.20">
    <property type="entry name" value="Phosphorylase Kinase, domain 1"/>
    <property type="match status" value="1"/>
</dbReference>
<feature type="domain" description="Protein kinase" evidence="22">
    <location>
        <begin position="523"/>
        <end position="801"/>
    </location>
</feature>
<evidence type="ECO:0000256" key="4">
    <source>
        <dbReference type="ARBA" id="ARBA00022679"/>
    </source>
</evidence>
<evidence type="ECO:0000256" key="3">
    <source>
        <dbReference type="ARBA" id="ARBA00022536"/>
    </source>
</evidence>
<dbReference type="CDD" id="cd14066">
    <property type="entry name" value="STKc_IRAK"/>
    <property type="match status" value="1"/>
</dbReference>
<dbReference type="GO" id="GO:0005524">
    <property type="term" value="F:ATP binding"/>
    <property type="evidence" value="ECO:0007669"/>
    <property type="project" value="UniProtKB-UniRule"/>
</dbReference>
<dbReference type="AlphaFoldDB" id="A0AAV6JTP2"/>
<dbReference type="InterPro" id="IPR001480">
    <property type="entry name" value="Bulb-type_lectin_dom"/>
</dbReference>
<name>A0AAV6JTP2_9ERIC</name>
<evidence type="ECO:0000256" key="19">
    <source>
        <dbReference type="PROSITE-ProRule" id="PRU10141"/>
    </source>
</evidence>
<evidence type="ECO:0000256" key="10">
    <source>
        <dbReference type="ARBA" id="ARBA00022989"/>
    </source>
</evidence>
<keyword evidence="12" id="KW-1015">Disulfide bond</keyword>
<gene>
    <name evidence="25" type="ORF">RHGRI_016303</name>
</gene>
<evidence type="ECO:0000256" key="12">
    <source>
        <dbReference type="ARBA" id="ARBA00023157"/>
    </source>
</evidence>
<evidence type="ECO:0000256" key="17">
    <source>
        <dbReference type="PIRNR" id="PIRNR000641"/>
    </source>
</evidence>
<dbReference type="PIRSF" id="PIRSF000641">
    <property type="entry name" value="SRK"/>
    <property type="match status" value="1"/>
</dbReference>
<feature type="binding site" evidence="19">
    <location>
        <position position="551"/>
    </location>
    <ligand>
        <name>ATP</name>
        <dbReference type="ChEBI" id="CHEBI:30616"/>
    </ligand>
</feature>
<evidence type="ECO:0000256" key="18">
    <source>
        <dbReference type="PROSITE-ProRule" id="PRU00076"/>
    </source>
</evidence>
<dbReference type="SMART" id="SM00108">
    <property type="entry name" value="B_lectin"/>
    <property type="match status" value="1"/>
</dbReference>
<keyword evidence="9 17" id="KW-0067">ATP-binding</keyword>
<dbReference type="Gene3D" id="2.90.10.10">
    <property type="entry name" value="Bulb-type lectin domain"/>
    <property type="match status" value="1"/>
</dbReference>
<comment type="similarity">
    <text evidence="17">Belongs to the protein kinase superfamily. Ser/Thr protein kinase family.</text>
</comment>
<dbReference type="SUPFAM" id="SSF56112">
    <property type="entry name" value="Protein kinase-like (PK-like)"/>
    <property type="match status" value="1"/>
</dbReference>
<dbReference type="InterPro" id="IPR000719">
    <property type="entry name" value="Prot_kinase_dom"/>
</dbReference>
<evidence type="ECO:0000256" key="7">
    <source>
        <dbReference type="ARBA" id="ARBA00022741"/>
    </source>
</evidence>
<comment type="catalytic activity">
    <reaction evidence="15 17">
        <text>L-threonyl-[protein] + ATP = O-phospho-L-threonyl-[protein] + ADP + H(+)</text>
        <dbReference type="Rhea" id="RHEA:46608"/>
        <dbReference type="Rhea" id="RHEA-COMP:11060"/>
        <dbReference type="Rhea" id="RHEA-COMP:11605"/>
        <dbReference type="ChEBI" id="CHEBI:15378"/>
        <dbReference type="ChEBI" id="CHEBI:30013"/>
        <dbReference type="ChEBI" id="CHEBI:30616"/>
        <dbReference type="ChEBI" id="CHEBI:61977"/>
        <dbReference type="ChEBI" id="CHEBI:456216"/>
        <dbReference type="EC" id="2.7.11.1"/>
    </reaction>
</comment>
<evidence type="ECO:0000256" key="15">
    <source>
        <dbReference type="ARBA" id="ARBA00047899"/>
    </source>
</evidence>
<evidence type="ECO:0000256" key="5">
    <source>
        <dbReference type="ARBA" id="ARBA00022692"/>
    </source>
</evidence>
<dbReference type="Gene3D" id="1.10.510.10">
    <property type="entry name" value="Transferase(Phosphotransferase) domain 1"/>
    <property type="match status" value="1"/>
</dbReference>
<organism evidence="25 26">
    <name type="scientific">Rhododendron griersonianum</name>
    <dbReference type="NCBI Taxonomy" id="479676"/>
    <lineage>
        <taxon>Eukaryota</taxon>
        <taxon>Viridiplantae</taxon>
        <taxon>Streptophyta</taxon>
        <taxon>Embryophyta</taxon>
        <taxon>Tracheophyta</taxon>
        <taxon>Spermatophyta</taxon>
        <taxon>Magnoliopsida</taxon>
        <taxon>eudicotyledons</taxon>
        <taxon>Gunneridae</taxon>
        <taxon>Pentapetalae</taxon>
        <taxon>asterids</taxon>
        <taxon>Ericales</taxon>
        <taxon>Ericaceae</taxon>
        <taxon>Ericoideae</taxon>
        <taxon>Rhodoreae</taxon>
        <taxon>Rhododendron</taxon>
    </lineage>
</organism>
<keyword evidence="2 17" id="KW-0723">Serine/threonine-protein kinase</keyword>
<sequence length="817" mass="91000">MDFSLCFFLILPLFFTPSSSTPPSSISEGSSLSVDRPNDVLTSPNGVFTSGFYQVGDNAFIYAVWFAKSFDRTVVWTANRDQPVNGKGSKLLLQKGGELMLTDAGKNTIWTAAATTTSTSVQLSLNDAGNLILSTSSNTSPILWQSFDSPTNSLLPHQLLTRYTTLISSRSEKNYSSSFYKLFFDNNNVLGLLYSGPEVSSIYWPDPWLMVWDTGRTTYNSSKVAVFDSSGQFRSSDNLEFNSSDYGLGPKRRLTLDTDGNLRLYSLNEMTGNWTITWQATSDPCRVHGICGPNSICSYGSGAGRGCFCVPGYRIRNSSDWSYGCELDQGHYLSGDDQTVDFISMGYLELYGYEYDVYKNHTLKSCKEKCLNSAICKGFLFKFEEGDDQKKKFEEGVYNCYAKSQLLNGKSSPNLLGTLYVKLNVSVKDNSFKPSVKQIQLNCSGRDPVTLSRTYETKGGSKFLEFLVWFAAGVGVVEMLCVFVLCFLVFRTPKDSGPDAQGYFLAATKFKKFSYAEIKKATRGFKEEIGRGGYGVVYKGTLLDDRVAAIKRLNDAKEGEAEFLAEVSTIGRINHMNLIEMWGYCVEGKHRLLVSEYMEHGSLADNLNSSTLDSEKRFSIAVGIAKGLAYLHEECLEWVLHCDIKPQNILLDSNYQPKVADFGLSKLLNRGEGSNTSFSMMRGTRGYMAPEWFFNLPISSKVDVYSYGIVVLEMITGRSPVGLHATIDSEGLVTWMRKKTQGAVNSKALIKEIIDPTLIGGYDMGKMETLVRVAMLCVEEDKDARPTMRKVVEMLLRHEDEDSCDNGAEVKDFVPFQ</sequence>
<dbReference type="Pfam" id="PF00069">
    <property type="entry name" value="Pkinase"/>
    <property type="match status" value="1"/>
</dbReference>
<dbReference type="SUPFAM" id="SSF51110">
    <property type="entry name" value="alpha-D-mannose-specific plant lectins"/>
    <property type="match status" value="1"/>
</dbReference>
<dbReference type="SMART" id="SM00220">
    <property type="entry name" value="S_TKc"/>
    <property type="match status" value="1"/>
</dbReference>
<dbReference type="InterPro" id="IPR011009">
    <property type="entry name" value="Kinase-like_dom_sf"/>
</dbReference>
<dbReference type="InterPro" id="IPR000742">
    <property type="entry name" value="EGF"/>
</dbReference>
<dbReference type="InterPro" id="IPR024171">
    <property type="entry name" value="SRK-like_kinase"/>
</dbReference>
<reference evidence="25 26" key="1">
    <citation type="submission" date="2020-08" db="EMBL/GenBank/DDBJ databases">
        <title>Plant Genome Project.</title>
        <authorList>
            <person name="Zhang R.-G."/>
        </authorList>
    </citation>
    <scope>NUCLEOTIDE SEQUENCE [LARGE SCALE GENOMIC DNA]</scope>
    <source>
        <strain evidence="25">WSP0</strain>
        <tissue evidence="25">Leaf</tissue>
    </source>
</reference>
<evidence type="ECO:0000256" key="20">
    <source>
        <dbReference type="SAM" id="Phobius"/>
    </source>
</evidence>
<evidence type="ECO:0000259" key="23">
    <source>
        <dbReference type="PROSITE" id="PS50026"/>
    </source>
</evidence>
<dbReference type="GO" id="GO:0048544">
    <property type="term" value="P:recognition of pollen"/>
    <property type="evidence" value="ECO:0007669"/>
    <property type="project" value="InterPro"/>
</dbReference>
<keyword evidence="7 17" id="KW-0547">Nucleotide-binding</keyword>
<dbReference type="FunFam" id="1.10.510.10:FF:000537">
    <property type="entry name" value="Putative receptor-like protein kinase"/>
    <property type="match status" value="1"/>
</dbReference>
<feature type="chain" id="PRO_5043742174" description="Receptor-like serine/threonine-protein kinase" evidence="21">
    <location>
        <begin position="21"/>
        <end position="817"/>
    </location>
</feature>
<evidence type="ECO:0000256" key="13">
    <source>
        <dbReference type="ARBA" id="ARBA00023170"/>
    </source>
</evidence>
<evidence type="ECO:0000256" key="6">
    <source>
        <dbReference type="ARBA" id="ARBA00022729"/>
    </source>
</evidence>
<dbReference type="PROSITE" id="PS00108">
    <property type="entry name" value="PROTEIN_KINASE_ST"/>
    <property type="match status" value="1"/>
</dbReference>
<comment type="subcellular location">
    <subcellularLocation>
        <location evidence="1">Membrane</location>
        <topology evidence="1">Single-pass type I membrane protein</topology>
    </subcellularLocation>
</comment>
<protein>
    <recommendedName>
        <fullName evidence="17">Receptor-like serine/threonine-protein kinase</fullName>
        <ecNumber evidence="17">2.7.11.1</ecNumber>
    </recommendedName>
</protein>
<evidence type="ECO:0000256" key="1">
    <source>
        <dbReference type="ARBA" id="ARBA00004479"/>
    </source>
</evidence>
<dbReference type="InterPro" id="IPR017441">
    <property type="entry name" value="Protein_kinase_ATP_BS"/>
</dbReference>
<comment type="catalytic activity">
    <reaction evidence="16 17">
        <text>L-seryl-[protein] + ATP = O-phospho-L-seryl-[protein] + ADP + H(+)</text>
        <dbReference type="Rhea" id="RHEA:17989"/>
        <dbReference type="Rhea" id="RHEA-COMP:9863"/>
        <dbReference type="Rhea" id="RHEA-COMP:11604"/>
        <dbReference type="ChEBI" id="CHEBI:15378"/>
        <dbReference type="ChEBI" id="CHEBI:29999"/>
        <dbReference type="ChEBI" id="CHEBI:30616"/>
        <dbReference type="ChEBI" id="CHEBI:83421"/>
        <dbReference type="ChEBI" id="CHEBI:456216"/>
        <dbReference type="EC" id="2.7.11.1"/>
    </reaction>
</comment>
<dbReference type="GO" id="GO:0016020">
    <property type="term" value="C:membrane"/>
    <property type="evidence" value="ECO:0007669"/>
    <property type="project" value="UniProtKB-SubCell"/>
</dbReference>
<evidence type="ECO:0000313" key="26">
    <source>
        <dbReference type="Proteomes" id="UP000823749"/>
    </source>
</evidence>
<feature type="signal peptide" evidence="21">
    <location>
        <begin position="1"/>
        <end position="20"/>
    </location>
</feature>
<feature type="transmembrane region" description="Helical" evidence="20">
    <location>
        <begin position="466"/>
        <end position="490"/>
    </location>
</feature>
<evidence type="ECO:0000256" key="8">
    <source>
        <dbReference type="ARBA" id="ARBA00022777"/>
    </source>
</evidence>
<dbReference type="PANTHER" id="PTHR47974">
    <property type="entry name" value="OS07G0415500 PROTEIN"/>
    <property type="match status" value="1"/>
</dbReference>
<dbReference type="PROSITE" id="PS00107">
    <property type="entry name" value="PROTEIN_KINASE_ATP"/>
    <property type="match status" value="1"/>
</dbReference>
<keyword evidence="26" id="KW-1185">Reference proteome</keyword>
<dbReference type="EMBL" id="JACTNZ010000006">
    <property type="protein sequence ID" value="KAG5543522.1"/>
    <property type="molecule type" value="Genomic_DNA"/>
</dbReference>
<dbReference type="PROSITE" id="PS50026">
    <property type="entry name" value="EGF_3"/>
    <property type="match status" value="1"/>
</dbReference>
<dbReference type="GO" id="GO:0004674">
    <property type="term" value="F:protein serine/threonine kinase activity"/>
    <property type="evidence" value="ECO:0007669"/>
    <property type="project" value="UniProtKB-KW"/>
</dbReference>
<keyword evidence="8 17" id="KW-0418">Kinase</keyword>
<dbReference type="PROSITE" id="PS50011">
    <property type="entry name" value="PROTEIN_KINASE_DOM"/>
    <property type="match status" value="1"/>
</dbReference>
<accession>A0AAV6JTP2</accession>
<evidence type="ECO:0000256" key="9">
    <source>
        <dbReference type="ARBA" id="ARBA00022840"/>
    </source>
</evidence>
<keyword evidence="13" id="KW-0675">Receptor</keyword>
<dbReference type="InterPro" id="IPR008271">
    <property type="entry name" value="Ser/Thr_kinase_AS"/>
</dbReference>
<dbReference type="Pfam" id="PF01453">
    <property type="entry name" value="B_lectin"/>
    <property type="match status" value="1"/>
</dbReference>
<dbReference type="Proteomes" id="UP000823749">
    <property type="component" value="Chromosome 6"/>
</dbReference>
<feature type="domain" description="Bulb-type lectin" evidence="24">
    <location>
        <begin position="17"/>
        <end position="146"/>
    </location>
</feature>
<keyword evidence="5 20" id="KW-0812">Transmembrane</keyword>
<comment type="caution">
    <text evidence="25">The sequence shown here is derived from an EMBL/GenBank/DDBJ whole genome shotgun (WGS) entry which is preliminary data.</text>
</comment>
<keyword evidence="10 20" id="KW-1133">Transmembrane helix</keyword>
<evidence type="ECO:0000259" key="24">
    <source>
        <dbReference type="PROSITE" id="PS50927"/>
    </source>
</evidence>
<dbReference type="FunFam" id="3.30.200.20:FF:000059">
    <property type="entry name" value="S-receptor-like serine/threonine-protein kinase"/>
    <property type="match status" value="1"/>
</dbReference>
<evidence type="ECO:0000256" key="16">
    <source>
        <dbReference type="ARBA" id="ARBA00048679"/>
    </source>
</evidence>
<evidence type="ECO:0000256" key="21">
    <source>
        <dbReference type="SAM" id="SignalP"/>
    </source>
</evidence>
<keyword evidence="6 21" id="KW-0732">Signal</keyword>
<keyword evidence="14" id="KW-0325">Glycoprotein</keyword>
<keyword evidence="4 17" id="KW-0808">Transferase</keyword>
<evidence type="ECO:0000256" key="14">
    <source>
        <dbReference type="ARBA" id="ARBA00023180"/>
    </source>
</evidence>
<evidence type="ECO:0000256" key="2">
    <source>
        <dbReference type="ARBA" id="ARBA00022527"/>
    </source>
</evidence>
<feature type="domain" description="EGF-like" evidence="23">
    <location>
        <begin position="281"/>
        <end position="319"/>
    </location>
</feature>
<dbReference type="PANTHER" id="PTHR47974:SF3">
    <property type="entry name" value="RECEPTOR-LIKE SERINE_THREONINE-PROTEIN KINASE"/>
    <property type="match status" value="1"/>
</dbReference>
<comment type="caution">
    <text evidence="18">Lacks conserved residue(s) required for the propagation of feature annotation.</text>
</comment>
<keyword evidence="3 18" id="KW-0245">EGF-like domain</keyword>
<dbReference type="EC" id="2.7.11.1" evidence="17"/>